<dbReference type="Gene3D" id="3.50.50.60">
    <property type="entry name" value="FAD/NAD(P)-binding domain"/>
    <property type="match status" value="2"/>
</dbReference>
<dbReference type="PROSITE" id="PS51379">
    <property type="entry name" value="4FE4S_FER_2"/>
    <property type="match status" value="1"/>
</dbReference>
<keyword evidence="4" id="KW-0274">FAD</keyword>
<dbReference type="AlphaFoldDB" id="A0ABD5P6D6"/>
<dbReference type="PANTHER" id="PTHR42784">
    <property type="entry name" value="PYRANOSE 2-OXIDASE"/>
    <property type="match status" value="1"/>
</dbReference>
<comment type="similarity">
    <text evidence="2">Belongs to the GMC oxidoreductase family.</text>
</comment>
<dbReference type="Pfam" id="PF05199">
    <property type="entry name" value="GMC_oxred_C"/>
    <property type="match status" value="1"/>
</dbReference>
<feature type="domain" description="4Fe-4S ferredoxin-type" evidence="7">
    <location>
        <begin position="202"/>
        <end position="232"/>
    </location>
</feature>
<protein>
    <submittedName>
        <fullName evidence="8">GMC family oxidoreductase</fullName>
    </submittedName>
</protein>
<comment type="cofactor">
    <cofactor evidence="1">
        <name>FAD</name>
        <dbReference type="ChEBI" id="CHEBI:57692"/>
    </cofactor>
</comment>
<dbReference type="PANTHER" id="PTHR42784:SF1">
    <property type="entry name" value="PYRANOSE 2-OXIDASE"/>
    <property type="match status" value="1"/>
</dbReference>
<dbReference type="EMBL" id="JBHSDS010000001">
    <property type="protein sequence ID" value="MFC4356324.1"/>
    <property type="molecule type" value="Genomic_DNA"/>
</dbReference>
<evidence type="ECO:0000256" key="1">
    <source>
        <dbReference type="ARBA" id="ARBA00001974"/>
    </source>
</evidence>
<name>A0ABD5P6D6_9EURY</name>
<keyword evidence="3" id="KW-0285">Flavoprotein</keyword>
<reference evidence="8 9" key="1">
    <citation type="journal article" date="2019" name="Int. J. Syst. Evol. Microbiol.">
        <title>The Global Catalogue of Microorganisms (GCM) 10K type strain sequencing project: providing services to taxonomists for standard genome sequencing and annotation.</title>
        <authorList>
            <consortium name="The Broad Institute Genomics Platform"/>
            <consortium name="The Broad Institute Genome Sequencing Center for Infectious Disease"/>
            <person name="Wu L."/>
            <person name="Ma J."/>
        </authorList>
    </citation>
    <scope>NUCLEOTIDE SEQUENCE [LARGE SCALE GENOMIC DNA]</scope>
    <source>
        <strain evidence="8 9">CGMCC 1.12553</strain>
    </source>
</reference>
<evidence type="ECO:0000256" key="2">
    <source>
        <dbReference type="ARBA" id="ARBA00010790"/>
    </source>
</evidence>
<dbReference type="InterPro" id="IPR017896">
    <property type="entry name" value="4Fe4S_Fe-S-bd"/>
</dbReference>
<dbReference type="SUPFAM" id="SSF51905">
    <property type="entry name" value="FAD/NAD(P)-binding domain"/>
    <property type="match status" value="1"/>
</dbReference>
<dbReference type="InterPro" id="IPR051473">
    <property type="entry name" value="P2Ox-like"/>
</dbReference>
<proteinExistence type="inferred from homology"/>
<evidence type="ECO:0000256" key="5">
    <source>
        <dbReference type="ARBA" id="ARBA00023002"/>
    </source>
</evidence>
<dbReference type="Pfam" id="PF13450">
    <property type="entry name" value="NAD_binding_8"/>
    <property type="match status" value="1"/>
</dbReference>
<keyword evidence="5" id="KW-0560">Oxidoreductase</keyword>
<dbReference type="Pfam" id="PF00732">
    <property type="entry name" value="GMC_oxred_N"/>
    <property type="match status" value="1"/>
</dbReference>
<evidence type="ECO:0000313" key="9">
    <source>
        <dbReference type="Proteomes" id="UP001595921"/>
    </source>
</evidence>
<evidence type="ECO:0000259" key="7">
    <source>
        <dbReference type="PROSITE" id="PS51379"/>
    </source>
</evidence>
<feature type="region of interest" description="Disordered" evidence="6">
    <location>
        <begin position="1"/>
        <end position="20"/>
    </location>
</feature>
<evidence type="ECO:0000256" key="6">
    <source>
        <dbReference type="SAM" id="MobiDB-lite"/>
    </source>
</evidence>
<gene>
    <name evidence="8" type="ORF">ACFO0N_00005</name>
</gene>
<evidence type="ECO:0000313" key="8">
    <source>
        <dbReference type="EMBL" id="MFC4356324.1"/>
    </source>
</evidence>
<accession>A0ABD5P6D6</accession>
<keyword evidence="9" id="KW-1185">Reference proteome</keyword>
<dbReference type="RefSeq" id="WP_267624680.1">
    <property type="nucleotide sequence ID" value="NZ_JAODIW010000010.1"/>
</dbReference>
<evidence type="ECO:0000256" key="3">
    <source>
        <dbReference type="ARBA" id="ARBA00022630"/>
    </source>
</evidence>
<dbReference type="SUPFAM" id="SSF54373">
    <property type="entry name" value="FAD-linked reductases, C-terminal domain"/>
    <property type="match status" value="1"/>
</dbReference>
<evidence type="ECO:0000256" key="4">
    <source>
        <dbReference type="ARBA" id="ARBA00022827"/>
    </source>
</evidence>
<dbReference type="InterPro" id="IPR036188">
    <property type="entry name" value="FAD/NAD-bd_sf"/>
</dbReference>
<dbReference type="Proteomes" id="UP001595921">
    <property type="component" value="Unassembled WGS sequence"/>
</dbReference>
<organism evidence="8 9">
    <name type="scientific">Halobium salinum</name>
    <dbReference type="NCBI Taxonomy" id="1364940"/>
    <lineage>
        <taxon>Archaea</taxon>
        <taxon>Methanobacteriati</taxon>
        <taxon>Methanobacteriota</taxon>
        <taxon>Stenosarchaea group</taxon>
        <taxon>Halobacteria</taxon>
        <taxon>Halobacteriales</taxon>
        <taxon>Haloferacaceae</taxon>
        <taxon>Halobium</taxon>
    </lineage>
</organism>
<sequence length="539" mass="57965">MGSESGTAGAAGVDRTPSPDADVCVVGSGPAGALLAHRLADRGRDVVVLEAGPRFSMDDREERMERHIRGTGSVWGMGGERDAFASTGEQAYPLNAARVKGVGGTSLHWQGMVMRLHERDFEMQSRHGVGVDWPIDYDDLRPYYAAAERAFGVAGASDNPYAPPREEPHPLPAFPPSHSDSIFAEACERLGIDMHSVPNARNSEPYDGRSPCVGYGTCKPVCPSGAKYTAESHVGKAEAAGARVVDRAPVQRLEHDDSGERVEAAVYATPDGTEHRQRAEQFVVAAGGVETPRLLLLSESPQYPDGLANSSGLVGRFFMDHCYAGMGGRYDAPTRQKHVGFNTSETHQFYDDETPVEGMKMEFLNYAGPSPVMEAVRADTWGDELLGRLKDAYGTHIAMGALVEQLPREENYVGLDRSTTDDHGNPVPEVHWSVGDRTKQALERANEVQRAVLEELGVDVEWAVGPGNTGPAFHHMGTTRMGTDPSASVVDPDCRSHDLENCWLVGSGVFPTGGAMNPTLTIGALSLRAADALDAELSE</sequence>
<dbReference type="InterPro" id="IPR000172">
    <property type="entry name" value="GMC_OxRdtase_N"/>
</dbReference>
<dbReference type="InterPro" id="IPR007867">
    <property type="entry name" value="GMC_OxRtase_C"/>
</dbReference>
<dbReference type="GO" id="GO:0016491">
    <property type="term" value="F:oxidoreductase activity"/>
    <property type="evidence" value="ECO:0007669"/>
    <property type="project" value="UniProtKB-KW"/>
</dbReference>
<comment type="caution">
    <text evidence="8">The sequence shown here is derived from an EMBL/GenBank/DDBJ whole genome shotgun (WGS) entry which is preliminary data.</text>
</comment>